<sequence>MNRHTGIDDLVRGVPRRAFLRLACAAGLALAAAGPLAAQTPAAQTPTAQTPAAQAPGGALPIFDAHIHYSHDAWDVVPTAAVIALMRQAGLRRALVSSSDDEGTQRLLAAAPDLVIPSLRPYRRRGELQTWMHDPDVARHVEDRLARHRYAAIGEFHLYGADADLPVPRRLVQLARDNRLVLHAHSDADAVERIFRQDPGARVLWAHAGFDRPENVRALLQRHRTLWADLAFRSEHGAGGRVDPAWRELFAAFPDRFMVGTDTFTPERLHYIPEHAAWSRAWLADLPAALAERIAWRNAEALLLPAWEANRARGDTPTADPCAQLPAGSERIDSDGAAIVWHTEPAQVTVGSPFAIVAAVCPLGQAKGAEVRSLAIDATMPEHRHGMNYVPQVRRMPDGRWRAEGLLFHMPGRWAIVFEAQVDGHRELLSRLLMVR</sequence>
<dbReference type="RefSeq" id="WP_183967348.1">
    <property type="nucleotide sequence ID" value="NZ_BAABEW010000002.1"/>
</dbReference>
<protein>
    <recommendedName>
        <fullName evidence="4">Amidohydrolase</fullName>
    </recommendedName>
</protein>
<feature type="signal peptide" evidence="1">
    <location>
        <begin position="1"/>
        <end position="37"/>
    </location>
</feature>
<accession>A0A7W8HJ72</accession>
<organism evidence="2 3">
    <name type="scientific">Quisquiliibacterium transsilvanicum</name>
    <dbReference type="NCBI Taxonomy" id="1549638"/>
    <lineage>
        <taxon>Bacteria</taxon>
        <taxon>Pseudomonadati</taxon>
        <taxon>Pseudomonadota</taxon>
        <taxon>Betaproteobacteria</taxon>
        <taxon>Burkholderiales</taxon>
        <taxon>Burkholderiaceae</taxon>
        <taxon>Quisquiliibacterium</taxon>
    </lineage>
</organism>
<dbReference type="SUPFAM" id="SSF51556">
    <property type="entry name" value="Metallo-dependent hydrolases"/>
    <property type="match status" value="1"/>
</dbReference>
<name>A0A7W8HJ72_9BURK</name>
<keyword evidence="3" id="KW-1185">Reference proteome</keyword>
<gene>
    <name evidence="2" type="ORF">HNQ70_002197</name>
</gene>
<evidence type="ECO:0000313" key="2">
    <source>
        <dbReference type="EMBL" id="MBB5272183.1"/>
    </source>
</evidence>
<dbReference type="Gene3D" id="3.20.20.140">
    <property type="entry name" value="Metal-dependent hydrolases"/>
    <property type="match status" value="1"/>
</dbReference>
<dbReference type="InterPro" id="IPR006311">
    <property type="entry name" value="TAT_signal"/>
</dbReference>
<evidence type="ECO:0008006" key="4">
    <source>
        <dbReference type="Google" id="ProtNLM"/>
    </source>
</evidence>
<proteinExistence type="predicted"/>
<dbReference type="AlphaFoldDB" id="A0A7W8HJ72"/>
<dbReference type="PROSITE" id="PS51318">
    <property type="entry name" value="TAT"/>
    <property type="match status" value="1"/>
</dbReference>
<keyword evidence="1" id="KW-0732">Signal</keyword>
<evidence type="ECO:0000256" key="1">
    <source>
        <dbReference type="SAM" id="SignalP"/>
    </source>
</evidence>
<evidence type="ECO:0000313" key="3">
    <source>
        <dbReference type="Proteomes" id="UP000532440"/>
    </source>
</evidence>
<comment type="caution">
    <text evidence="2">The sequence shown here is derived from an EMBL/GenBank/DDBJ whole genome shotgun (WGS) entry which is preliminary data.</text>
</comment>
<feature type="chain" id="PRO_5031118234" description="Amidohydrolase" evidence="1">
    <location>
        <begin position="38"/>
        <end position="436"/>
    </location>
</feature>
<dbReference type="EMBL" id="JACHGB010000004">
    <property type="protein sequence ID" value="MBB5272183.1"/>
    <property type="molecule type" value="Genomic_DNA"/>
</dbReference>
<dbReference type="InterPro" id="IPR032466">
    <property type="entry name" value="Metal_Hydrolase"/>
</dbReference>
<dbReference type="Proteomes" id="UP000532440">
    <property type="component" value="Unassembled WGS sequence"/>
</dbReference>
<reference evidence="2 3" key="1">
    <citation type="submission" date="2020-08" db="EMBL/GenBank/DDBJ databases">
        <title>Genomic Encyclopedia of Type Strains, Phase IV (KMG-IV): sequencing the most valuable type-strain genomes for metagenomic binning, comparative biology and taxonomic classification.</title>
        <authorList>
            <person name="Goeker M."/>
        </authorList>
    </citation>
    <scope>NUCLEOTIDE SEQUENCE [LARGE SCALE GENOMIC DNA]</scope>
    <source>
        <strain evidence="2 3">DSM 29781</strain>
    </source>
</reference>